<dbReference type="GO" id="GO:0030170">
    <property type="term" value="F:pyridoxal phosphate binding"/>
    <property type="evidence" value="ECO:0007669"/>
    <property type="project" value="TreeGrafter"/>
</dbReference>
<dbReference type="GO" id="GO:0005829">
    <property type="term" value="C:cytosol"/>
    <property type="evidence" value="ECO:0007669"/>
    <property type="project" value="TreeGrafter"/>
</dbReference>
<reference evidence="9" key="1">
    <citation type="submission" date="2012-09" db="EMBL/GenBank/DDBJ databases">
        <authorList>
            <person name="Weinstock G."/>
            <person name="Sodergren E."/>
            <person name="Clifton S."/>
            <person name="Fulton L."/>
            <person name="Fulton B."/>
            <person name="Courtney L."/>
            <person name="Fronick C."/>
            <person name="Harrison M."/>
            <person name="Strong C."/>
            <person name="Farmer C."/>
            <person name="Delehaunty K."/>
            <person name="Markovic C."/>
            <person name="Hall O."/>
            <person name="Minx P."/>
            <person name="Tomlinson C."/>
            <person name="Mitreva M."/>
            <person name="Nelson J."/>
            <person name="Hou S."/>
            <person name="Wollam A."/>
            <person name="Pepin K.H."/>
            <person name="Johnson M."/>
            <person name="Bhonagiri V."/>
            <person name="Nash W.E."/>
            <person name="Suruliraj S."/>
            <person name="Warren W."/>
            <person name="Chinwalla A."/>
            <person name="Mardis E.R."/>
            <person name="Wilson R.K."/>
        </authorList>
    </citation>
    <scope>NUCLEOTIDE SEQUENCE [LARGE SCALE GENOMIC DNA]</scope>
    <source>
        <strain evidence="9">OS1</strain>
    </source>
</reference>
<feature type="domain" description="Glycine dehydrogenase C-terminal" evidence="7">
    <location>
        <begin position="369"/>
        <end position="475"/>
    </location>
</feature>
<dbReference type="InterPro" id="IPR015424">
    <property type="entry name" value="PyrdxlP-dep_Trfase"/>
</dbReference>
<dbReference type="PANTHER" id="PTHR11773:SF1">
    <property type="entry name" value="GLYCINE DEHYDROGENASE (DECARBOXYLATING), MITOCHONDRIAL"/>
    <property type="match status" value="1"/>
</dbReference>
<keyword evidence="4" id="KW-0560">Oxidoreductase</keyword>
<evidence type="ECO:0000256" key="5">
    <source>
        <dbReference type="ARBA" id="ARBA00049026"/>
    </source>
</evidence>
<dbReference type="OrthoDB" id="9801272at2"/>
<dbReference type="EMBL" id="ACJX03000001">
    <property type="protein sequence ID" value="KRT35480.1"/>
    <property type="molecule type" value="Genomic_DNA"/>
</dbReference>
<dbReference type="Gene3D" id="3.90.1150.10">
    <property type="entry name" value="Aspartate Aminotransferase, domain 1"/>
    <property type="match status" value="1"/>
</dbReference>
<gene>
    <name evidence="8" type="ORF">HMPREF1705_02709</name>
</gene>
<dbReference type="InterPro" id="IPR049316">
    <property type="entry name" value="GDC-P_C"/>
</dbReference>
<evidence type="ECO:0000256" key="1">
    <source>
        <dbReference type="ARBA" id="ARBA00003788"/>
    </source>
</evidence>
<dbReference type="EC" id="1.4.4.2" evidence="2"/>
<dbReference type="GO" id="GO:0019464">
    <property type="term" value="P:glycine decarboxylation via glycine cleavage system"/>
    <property type="evidence" value="ECO:0007669"/>
    <property type="project" value="TreeGrafter"/>
</dbReference>
<evidence type="ECO:0000313" key="9">
    <source>
        <dbReference type="Proteomes" id="UP000005273"/>
    </source>
</evidence>
<dbReference type="NCBIfam" id="NF003346">
    <property type="entry name" value="PRK04366.1"/>
    <property type="match status" value="1"/>
</dbReference>
<organism evidence="8 9">
    <name type="scientific">Acetomicrobium hydrogeniformans ATCC BAA-1850</name>
    <dbReference type="NCBI Taxonomy" id="592015"/>
    <lineage>
        <taxon>Bacteria</taxon>
        <taxon>Thermotogati</taxon>
        <taxon>Synergistota</taxon>
        <taxon>Synergistia</taxon>
        <taxon>Synergistales</taxon>
        <taxon>Acetomicrobiaceae</taxon>
        <taxon>Acetomicrobium</taxon>
    </lineage>
</organism>
<dbReference type="GO" id="GO:0004375">
    <property type="term" value="F:glycine dehydrogenase (decarboxylating) activity"/>
    <property type="evidence" value="ECO:0007669"/>
    <property type="project" value="UniProtKB-EC"/>
</dbReference>
<dbReference type="STRING" id="592015.HMPREF1705_02709"/>
<comment type="catalytic activity">
    <reaction evidence="5">
        <text>N(6)-[(R)-lipoyl]-L-lysyl-[glycine-cleavage complex H protein] + glycine + H(+) = N(6)-[(R)-S(8)-aminomethyldihydrolipoyl]-L-lysyl-[glycine-cleavage complex H protein] + CO2</text>
        <dbReference type="Rhea" id="RHEA:24304"/>
        <dbReference type="Rhea" id="RHEA-COMP:10494"/>
        <dbReference type="Rhea" id="RHEA-COMP:10495"/>
        <dbReference type="ChEBI" id="CHEBI:15378"/>
        <dbReference type="ChEBI" id="CHEBI:16526"/>
        <dbReference type="ChEBI" id="CHEBI:57305"/>
        <dbReference type="ChEBI" id="CHEBI:83099"/>
        <dbReference type="ChEBI" id="CHEBI:83143"/>
        <dbReference type="EC" id="1.4.4.2"/>
    </reaction>
</comment>
<dbReference type="eggNOG" id="COG1003">
    <property type="taxonomic scope" value="Bacteria"/>
</dbReference>
<feature type="domain" description="Aminotransferase class V" evidence="6">
    <location>
        <begin position="168"/>
        <end position="315"/>
    </location>
</feature>
<dbReference type="InterPro" id="IPR000192">
    <property type="entry name" value="Aminotrans_V_dom"/>
</dbReference>
<keyword evidence="3" id="KW-0663">Pyridoxal phosphate</keyword>
<dbReference type="Gene3D" id="3.40.640.10">
    <property type="entry name" value="Type I PLP-dependent aspartate aminotransferase-like (Major domain)"/>
    <property type="match status" value="1"/>
</dbReference>
<evidence type="ECO:0000259" key="7">
    <source>
        <dbReference type="Pfam" id="PF21478"/>
    </source>
</evidence>
<evidence type="ECO:0000256" key="4">
    <source>
        <dbReference type="ARBA" id="ARBA00023002"/>
    </source>
</evidence>
<comment type="caution">
    <text evidence="8">The sequence shown here is derived from an EMBL/GenBank/DDBJ whole genome shotgun (WGS) entry which is preliminary data.</text>
</comment>
<dbReference type="InterPro" id="IPR020581">
    <property type="entry name" value="GDC_P"/>
</dbReference>
<keyword evidence="9" id="KW-1185">Reference proteome</keyword>
<dbReference type="GO" id="GO:0016594">
    <property type="term" value="F:glycine binding"/>
    <property type="evidence" value="ECO:0007669"/>
    <property type="project" value="TreeGrafter"/>
</dbReference>
<proteinExistence type="predicted"/>
<name>A0A0T5XAT8_9BACT</name>
<dbReference type="InterPro" id="IPR015422">
    <property type="entry name" value="PyrdxlP-dep_Trfase_small"/>
</dbReference>
<dbReference type="SUPFAM" id="SSF53383">
    <property type="entry name" value="PLP-dependent transferases"/>
    <property type="match status" value="1"/>
</dbReference>
<dbReference type="Pfam" id="PF00266">
    <property type="entry name" value="Aminotran_5"/>
    <property type="match status" value="1"/>
</dbReference>
<dbReference type="Proteomes" id="UP000005273">
    <property type="component" value="Unassembled WGS sequence"/>
</dbReference>
<accession>A0A0T5XAT8</accession>
<dbReference type="AlphaFoldDB" id="A0A0T5XAT8"/>
<sequence length="519" mass="58616">MEDVKLRNFHQAHWNEPIIFELSVPGRRGLIPPAPDEEIKKEAGDAKNLVPKGMFREQLPALPELDQKRVLAHYIHLAQETLGANLCNDISQGTCTMKYNPRINEELAAHPGIASLHPWQDVDTVQGILQMYYEFEEILKEISGMDKFSLHPQGGAHAVYTAASIMRAYHRDRGELDKRREIISAAFTHPCDHAAPATAGFRLIILPPSENGYPSIEAVKAAVSERTAGMFITNPEDTGIYNTEIDQFVKIVHDAGGLCFYDQANANVLLGIARAREAGFDMCHFNIHKTFGTPHGCSGPGLGALGVRDYLAKYLPFPTVEYDGEKYYLDFDRPESVGKIRQFQGPAGVLVRAYAWIRAVGQEYLKEVSEISTINHNYLQKKLQELIPEMDVPYAPGRRRLEEARYCWQKLFEATGVSTTDIMRRVGDFGLQHYWTSHHPWVVPEPMTLEPCESYGKEDLDEYAAVLKHIRDEAYSNPEVVKNAPHKCASHKLADESALDDPKRWATTWRAYIKKKGRT</sequence>
<protein>
    <recommendedName>
        <fullName evidence="2">glycine dehydrogenase (aminomethyl-transferring)</fullName>
        <ecNumber evidence="2">1.4.4.2</ecNumber>
    </recommendedName>
</protein>
<evidence type="ECO:0000256" key="2">
    <source>
        <dbReference type="ARBA" id="ARBA00012134"/>
    </source>
</evidence>
<dbReference type="RefSeq" id="WP_009201818.1">
    <property type="nucleotide sequence ID" value="NZ_ACJX03000001.1"/>
</dbReference>
<dbReference type="GO" id="GO:0005960">
    <property type="term" value="C:glycine cleavage complex"/>
    <property type="evidence" value="ECO:0007669"/>
    <property type="project" value="TreeGrafter"/>
</dbReference>
<comment type="function">
    <text evidence="1">The glycine cleavage system catalyzes the degradation of glycine. The P protein binds the alpha-amino group of glycine through its pyridoxal phosphate cofactor; CO(2) is released and the remaining methylamine moiety is then transferred to the lipoamide cofactor of the H protein.</text>
</comment>
<evidence type="ECO:0000256" key="3">
    <source>
        <dbReference type="ARBA" id="ARBA00022898"/>
    </source>
</evidence>
<evidence type="ECO:0000313" key="8">
    <source>
        <dbReference type="EMBL" id="KRT35480.1"/>
    </source>
</evidence>
<dbReference type="Gene3D" id="6.20.440.10">
    <property type="match status" value="1"/>
</dbReference>
<dbReference type="PANTHER" id="PTHR11773">
    <property type="entry name" value="GLYCINE DEHYDROGENASE, DECARBOXYLATING"/>
    <property type="match status" value="1"/>
</dbReference>
<dbReference type="Pfam" id="PF21478">
    <property type="entry name" value="GcvP2_C"/>
    <property type="match status" value="1"/>
</dbReference>
<evidence type="ECO:0000259" key="6">
    <source>
        <dbReference type="Pfam" id="PF00266"/>
    </source>
</evidence>
<dbReference type="InterPro" id="IPR015421">
    <property type="entry name" value="PyrdxlP-dep_Trfase_major"/>
</dbReference>